<dbReference type="Proteomes" id="UP000216189">
    <property type="component" value="Unassembled WGS sequence"/>
</dbReference>
<gene>
    <name evidence="1" type="ORF">CIK91_01155</name>
</gene>
<name>A0ABX4ELH4_SEGBR</name>
<comment type="caution">
    <text evidence="1">The sequence shown here is derived from an EMBL/GenBank/DDBJ whole genome shotgun (WGS) entry which is preliminary data.</text>
</comment>
<dbReference type="EMBL" id="NPJF01000009">
    <property type="protein sequence ID" value="OYP57190.1"/>
    <property type="molecule type" value="Genomic_DNA"/>
</dbReference>
<evidence type="ECO:0000313" key="1">
    <source>
        <dbReference type="EMBL" id="OYP57190.1"/>
    </source>
</evidence>
<reference evidence="1 2" key="1">
    <citation type="submission" date="2017-08" db="EMBL/GenBank/DDBJ databases">
        <title>Comparative genomics of non-oral Prevotella species.</title>
        <authorList>
            <person name="Accetto T."/>
            <person name="Nograsek B."/>
            <person name="Avgustin G."/>
        </authorList>
    </citation>
    <scope>NUCLEOTIDE SEQUENCE [LARGE SCALE GENOMIC DNA]</scope>
    <source>
        <strain evidence="1 2">TC1-1</strain>
    </source>
</reference>
<protein>
    <submittedName>
        <fullName evidence="1">Uncharacterized protein</fullName>
    </submittedName>
</protein>
<sequence length="100" mass="11418">MALLNYKKVYVMAPYQMHTGGVELSHQLVDYLQNHGKDAYIFYITGMNPLNIVTDDNQVTPAYNKYNIKVANSIEDAKDNVIVIPEALEQTISNSGRRYY</sequence>
<evidence type="ECO:0000313" key="2">
    <source>
        <dbReference type="Proteomes" id="UP000216189"/>
    </source>
</evidence>
<accession>A0ABX4ELH4</accession>
<organism evidence="1 2">
    <name type="scientific">Segatella bryantii</name>
    <name type="common">Prevotella bryantii</name>
    <dbReference type="NCBI Taxonomy" id="77095"/>
    <lineage>
        <taxon>Bacteria</taxon>
        <taxon>Pseudomonadati</taxon>
        <taxon>Bacteroidota</taxon>
        <taxon>Bacteroidia</taxon>
        <taxon>Bacteroidales</taxon>
        <taxon>Prevotellaceae</taxon>
        <taxon>Segatella</taxon>
    </lineage>
</organism>
<dbReference type="RefSeq" id="WP_094447995.1">
    <property type="nucleotide sequence ID" value="NZ_NPJF01000009.1"/>
</dbReference>
<keyword evidence="2" id="KW-1185">Reference proteome</keyword>
<proteinExistence type="predicted"/>